<sequence>MNIQSISKENANANVTLSASELVLICNMFHEQLAKEKSNPKFLELYGDLMLARDLCQYGHVDNFCLGGIVKCRNSIGNGVNGVLSDEDIDKFNNFLEDMPTALDNSEWLNDYVSEIEKIAAQLTMSQSDGYSHILRICDAMKRELTVSAEMEDDL</sequence>
<organism evidence="1 2">
    <name type="scientific">Fusicatenibacter saccharivorans</name>
    <dbReference type="NCBI Taxonomy" id="1150298"/>
    <lineage>
        <taxon>Bacteria</taxon>
        <taxon>Bacillati</taxon>
        <taxon>Bacillota</taxon>
        <taxon>Clostridia</taxon>
        <taxon>Lachnospirales</taxon>
        <taxon>Lachnospiraceae</taxon>
        <taxon>Fusicatenibacter</taxon>
    </lineage>
</organism>
<reference evidence="1" key="1">
    <citation type="submission" date="2022-01" db="EMBL/GenBank/DDBJ databases">
        <title>Collection of gut derived symbiotic bacterial strains cultured from healthy donors.</title>
        <authorList>
            <person name="Lin H."/>
            <person name="Kohout C."/>
            <person name="Waligurski E."/>
            <person name="Pamer E.G."/>
        </authorList>
    </citation>
    <scope>NUCLEOTIDE SEQUENCE</scope>
    <source>
        <strain evidence="1">DFI.5.49</strain>
    </source>
</reference>
<protein>
    <submittedName>
        <fullName evidence="1">Uncharacterized protein</fullName>
    </submittedName>
</protein>
<proteinExistence type="predicted"/>
<comment type="caution">
    <text evidence="1">The sequence shown here is derived from an EMBL/GenBank/DDBJ whole genome shotgun (WGS) entry which is preliminary data.</text>
</comment>
<accession>A0AAE3F5F7</accession>
<dbReference type="EMBL" id="JAKNFS010000032">
    <property type="protein sequence ID" value="MCG4767131.1"/>
    <property type="molecule type" value="Genomic_DNA"/>
</dbReference>
<dbReference type="Proteomes" id="UP001199915">
    <property type="component" value="Unassembled WGS sequence"/>
</dbReference>
<gene>
    <name evidence="1" type="ORF">L0N21_16720</name>
</gene>
<name>A0AAE3F5F7_9FIRM</name>
<dbReference type="AlphaFoldDB" id="A0AAE3F5F7"/>
<evidence type="ECO:0000313" key="1">
    <source>
        <dbReference type="EMBL" id="MCG4767131.1"/>
    </source>
</evidence>
<evidence type="ECO:0000313" key="2">
    <source>
        <dbReference type="Proteomes" id="UP001199915"/>
    </source>
</evidence>
<dbReference type="RefSeq" id="WP_119207860.1">
    <property type="nucleotide sequence ID" value="NZ_JAAITR010000007.1"/>
</dbReference>